<reference evidence="1 2" key="1">
    <citation type="submission" date="2014-11" db="EMBL/GenBank/DDBJ databases">
        <title>Comparative genomics of Methylobacterium species.</title>
        <authorList>
            <person name="Chaudhry V."/>
            <person name="Patil P.B."/>
        </authorList>
    </citation>
    <scope>NUCLEOTIDE SEQUENCE [LARGE SCALE GENOMIC DNA]</scope>
    <source>
        <strain evidence="1 2">SE3.6</strain>
    </source>
</reference>
<dbReference type="RefSeq" id="WP_048428156.1">
    <property type="nucleotide sequence ID" value="NZ_CP121700.1"/>
</dbReference>
<comment type="caution">
    <text evidence="1">The sequence shown here is derived from an EMBL/GenBank/DDBJ whole genome shotgun (WGS) entry which is preliminary data.</text>
</comment>
<sequence length="107" mass="11995">MTENEILVIADEVLTRHLAASGYERAELRAGYDHDDDPALLFTAHFKLGSEAAGGAESSAAHVALRMTLLEKGEERFPYLRFIYADDFAGDENDEDDEIEWDEEEDA</sequence>
<keyword evidence="2" id="KW-1185">Reference proteome</keyword>
<dbReference type="Proteomes" id="UP000036471">
    <property type="component" value="Unassembled WGS sequence"/>
</dbReference>
<organism evidence="1 2">
    <name type="scientific">Methylobacterium indicum</name>
    <dbReference type="NCBI Taxonomy" id="1775910"/>
    <lineage>
        <taxon>Bacteria</taxon>
        <taxon>Pseudomonadati</taxon>
        <taxon>Pseudomonadota</taxon>
        <taxon>Alphaproteobacteria</taxon>
        <taxon>Hyphomicrobiales</taxon>
        <taxon>Methylobacteriaceae</taxon>
        <taxon>Methylobacterium</taxon>
    </lineage>
</organism>
<evidence type="ECO:0000313" key="2">
    <source>
        <dbReference type="Proteomes" id="UP000036471"/>
    </source>
</evidence>
<gene>
    <name evidence="1" type="ORF">QR79_22790</name>
</gene>
<proteinExistence type="predicted"/>
<dbReference type="EMBL" id="JTHG01000237">
    <property type="protein sequence ID" value="KMO16565.1"/>
    <property type="molecule type" value="Genomic_DNA"/>
</dbReference>
<name>A0ABR5H0S1_9HYPH</name>
<protein>
    <submittedName>
        <fullName evidence="1">Uncharacterized protein</fullName>
    </submittedName>
</protein>
<accession>A0ABR5H0S1</accession>
<evidence type="ECO:0000313" key="1">
    <source>
        <dbReference type="EMBL" id="KMO16565.1"/>
    </source>
</evidence>